<accession>A0A6P5GWD8</accession>
<keyword evidence="2" id="KW-0732">Signal</keyword>
<dbReference type="GeneID" id="109726720"/>
<sequence>MASSPLAVESHLLLLLLLLLAFTHVGFSAGQMLKGSVTCLDCTPHHNLSGVVVAVKCAHMKKLLPAVTNNEGYFIVSIPATTPKSSPTLTPQCFARLLGGREQLYAFERSMAASIVAVGRGSNGYDLASPLAYLSKCPLNIELDNKVGAEKASPRPPPPKNSAPSTGGLPRSGNEAPPYGLGIPLIYLFPFIPIIGIP</sequence>
<feature type="region of interest" description="Disordered" evidence="1">
    <location>
        <begin position="149"/>
        <end position="174"/>
    </location>
</feature>
<evidence type="ECO:0000313" key="3">
    <source>
        <dbReference type="Proteomes" id="UP000515123"/>
    </source>
</evidence>
<proteinExistence type="predicted"/>
<organism evidence="3 4">
    <name type="scientific">Ananas comosus</name>
    <name type="common">Pineapple</name>
    <name type="synonym">Ananas ananas</name>
    <dbReference type="NCBI Taxonomy" id="4615"/>
    <lineage>
        <taxon>Eukaryota</taxon>
        <taxon>Viridiplantae</taxon>
        <taxon>Streptophyta</taxon>
        <taxon>Embryophyta</taxon>
        <taxon>Tracheophyta</taxon>
        <taxon>Spermatophyta</taxon>
        <taxon>Magnoliopsida</taxon>
        <taxon>Liliopsida</taxon>
        <taxon>Poales</taxon>
        <taxon>Bromeliaceae</taxon>
        <taxon>Bromelioideae</taxon>
        <taxon>Ananas</taxon>
    </lineage>
</organism>
<dbReference type="Pfam" id="PF01190">
    <property type="entry name" value="Pollen_Ole_e_1"/>
    <property type="match status" value="1"/>
</dbReference>
<protein>
    <submittedName>
        <fullName evidence="4">Uncharacterized protein LOC109726720</fullName>
    </submittedName>
</protein>
<evidence type="ECO:0000313" key="4">
    <source>
        <dbReference type="RefSeq" id="XP_020112092.1"/>
    </source>
</evidence>
<dbReference type="RefSeq" id="XP_020112092.1">
    <property type="nucleotide sequence ID" value="XM_020256503.1"/>
</dbReference>
<gene>
    <name evidence="4" type="primary">LOC109726720</name>
</gene>
<feature type="signal peptide" evidence="2">
    <location>
        <begin position="1"/>
        <end position="28"/>
    </location>
</feature>
<evidence type="ECO:0000256" key="2">
    <source>
        <dbReference type="SAM" id="SignalP"/>
    </source>
</evidence>
<evidence type="ECO:0000256" key="1">
    <source>
        <dbReference type="SAM" id="MobiDB-lite"/>
    </source>
</evidence>
<feature type="chain" id="PRO_5028026752" evidence="2">
    <location>
        <begin position="29"/>
        <end position="198"/>
    </location>
</feature>
<dbReference type="AlphaFoldDB" id="A0A6P5GWD8"/>
<name>A0A6P5GWD8_ANACO</name>
<reference evidence="3" key="1">
    <citation type="journal article" date="2015" name="Nat. Genet.">
        <title>The pineapple genome and the evolution of CAM photosynthesis.</title>
        <authorList>
            <person name="Ming R."/>
            <person name="VanBuren R."/>
            <person name="Wai C.M."/>
            <person name="Tang H."/>
            <person name="Schatz M.C."/>
            <person name="Bowers J.E."/>
            <person name="Lyons E."/>
            <person name="Wang M.L."/>
            <person name="Chen J."/>
            <person name="Biggers E."/>
            <person name="Zhang J."/>
            <person name="Huang L."/>
            <person name="Zhang L."/>
            <person name="Miao W."/>
            <person name="Zhang J."/>
            <person name="Ye Z."/>
            <person name="Miao C."/>
            <person name="Lin Z."/>
            <person name="Wang H."/>
            <person name="Zhou H."/>
            <person name="Yim W.C."/>
            <person name="Priest H.D."/>
            <person name="Zheng C."/>
            <person name="Woodhouse M."/>
            <person name="Edger P.P."/>
            <person name="Guyot R."/>
            <person name="Guo H.B."/>
            <person name="Guo H."/>
            <person name="Zheng G."/>
            <person name="Singh R."/>
            <person name="Sharma A."/>
            <person name="Min X."/>
            <person name="Zheng Y."/>
            <person name="Lee H."/>
            <person name="Gurtowski J."/>
            <person name="Sedlazeck F.J."/>
            <person name="Harkess A."/>
            <person name="McKain M.R."/>
            <person name="Liao Z."/>
            <person name="Fang J."/>
            <person name="Liu J."/>
            <person name="Zhang X."/>
            <person name="Zhang Q."/>
            <person name="Hu W."/>
            <person name="Qin Y."/>
            <person name="Wang K."/>
            <person name="Chen L.Y."/>
            <person name="Shirley N."/>
            <person name="Lin Y.R."/>
            <person name="Liu L.Y."/>
            <person name="Hernandez A.G."/>
            <person name="Wright C.L."/>
            <person name="Bulone V."/>
            <person name="Tuskan G.A."/>
            <person name="Heath K."/>
            <person name="Zee F."/>
            <person name="Moore P.H."/>
            <person name="Sunkar R."/>
            <person name="Leebens-Mack J.H."/>
            <person name="Mockler T."/>
            <person name="Bennetzen J.L."/>
            <person name="Freeling M."/>
            <person name="Sankoff D."/>
            <person name="Paterson A.H."/>
            <person name="Zhu X."/>
            <person name="Yang X."/>
            <person name="Smith J.A."/>
            <person name="Cushman J.C."/>
            <person name="Paull R.E."/>
            <person name="Yu Q."/>
        </authorList>
    </citation>
    <scope>NUCLEOTIDE SEQUENCE [LARGE SCALE GENOMIC DNA]</scope>
    <source>
        <strain evidence="3">cv. F153</strain>
    </source>
</reference>
<dbReference type="Proteomes" id="UP000515123">
    <property type="component" value="Linkage group 21"/>
</dbReference>
<dbReference type="OrthoDB" id="1104395at2759"/>
<reference evidence="4" key="2">
    <citation type="submission" date="2025-08" db="UniProtKB">
        <authorList>
            <consortium name="RefSeq"/>
        </authorList>
    </citation>
    <scope>IDENTIFICATION</scope>
    <source>
        <tissue evidence="4">Leaf</tissue>
    </source>
</reference>
<dbReference type="Gramene" id="Aco007813.1.mrna1">
    <property type="protein sequence ID" value="Aco007813.1.mrna1"/>
    <property type="gene ID" value="Aco007813.1.path1"/>
</dbReference>
<keyword evidence="3" id="KW-1185">Reference proteome</keyword>